<evidence type="ECO:0000313" key="11">
    <source>
        <dbReference type="EMBL" id="MCO6049465.1"/>
    </source>
</evidence>
<evidence type="ECO:0000313" key="12">
    <source>
        <dbReference type="Proteomes" id="UP001205906"/>
    </source>
</evidence>
<proteinExistence type="inferred from homology"/>
<evidence type="ECO:0000256" key="7">
    <source>
        <dbReference type="ARBA" id="ARBA00039058"/>
    </source>
</evidence>
<evidence type="ECO:0000256" key="9">
    <source>
        <dbReference type="ARBA" id="ARBA00045724"/>
    </source>
</evidence>
<evidence type="ECO:0000256" key="5">
    <source>
        <dbReference type="ARBA" id="ARBA00023315"/>
    </source>
</evidence>
<evidence type="ECO:0000256" key="1">
    <source>
        <dbReference type="ARBA" id="ARBA00005189"/>
    </source>
</evidence>
<organism evidence="11 12">
    <name type="scientific">Mesorhizobium liriopis</name>
    <dbReference type="NCBI Taxonomy" id="2953882"/>
    <lineage>
        <taxon>Bacteria</taxon>
        <taxon>Pseudomonadati</taxon>
        <taxon>Pseudomonadota</taxon>
        <taxon>Alphaproteobacteria</taxon>
        <taxon>Hyphomicrobiales</taxon>
        <taxon>Phyllobacteriaceae</taxon>
        <taxon>Mesorhizobium</taxon>
    </lineage>
</organism>
<dbReference type="EMBL" id="JAMXQS010000003">
    <property type="protein sequence ID" value="MCO6049465.1"/>
    <property type="molecule type" value="Genomic_DNA"/>
</dbReference>
<evidence type="ECO:0000256" key="8">
    <source>
        <dbReference type="ARBA" id="ARBA00039866"/>
    </source>
</evidence>
<dbReference type="Proteomes" id="UP001205906">
    <property type="component" value="Unassembled WGS sequence"/>
</dbReference>
<dbReference type="GO" id="GO:0016746">
    <property type="term" value="F:acyltransferase activity"/>
    <property type="evidence" value="ECO:0007669"/>
    <property type="project" value="UniProtKB-KW"/>
</dbReference>
<dbReference type="InterPro" id="IPR016181">
    <property type="entry name" value="Acyl_CoA_acyltransferase"/>
</dbReference>
<dbReference type="InterPro" id="IPR052351">
    <property type="entry name" value="Ornithine_N-alpha-AT"/>
</dbReference>
<comment type="catalytic activity">
    <reaction evidence="10">
        <text>a (3R)-hydroxyacyl-[ACP] + L-ornithine = a lyso-ornithine lipid + holo-[ACP] + H(+)</text>
        <dbReference type="Rhea" id="RHEA:20633"/>
        <dbReference type="Rhea" id="RHEA-COMP:9685"/>
        <dbReference type="Rhea" id="RHEA-COMP:9945"/>
        <dbReference type="ChEBI" id="CHEBI:15378"/>
        <dbReference type="ChEBI" id="CHEBI:46911"/>
        <dbReference type="ChEBI" id="CHEBI:64479"/>
        <dbReference type="ChEBI" id="CHEBI:78827"/>
        <dbReference type="ChEBI" id="CHEBI:138482"/>
        <dbReference type="EC" id="2.3.2.30"/>
    </reaction>
    <physiologicalReaction direction="left-to-right" evidence="10">
        <dbReference type="Rhea" id="RHEA:20634"/>
    </physiologicalReaction>
</comment>
<keyword evidence="4" id="KW-0443">Lipid metabolism</keyword>
<name>A0ABT1C3R6_9HYPH</name>
<comment type="caution">
    <text evidence="11">The sequence shown here is derived from an EMBL/GenBank/DDBJ whole genome shotgun (WGS) entry which is preliminary data.</text>
</comment>
<evidence type="ECO:0000256" key="2">
    <source>
        <dbReference type="ARBA" id="ARBA00022516"/>
    </source>
</evidence>
<keyword evidence="3 11" id="KW-0808">Transferase</keyword>
<comment type="function">
    <text evidence="9">Catalyzes the first step in the biosynthesis of ornithine lipids, which are phosphorus-free membrane lipids. Catalyzes the 3-hydroxyacyl-acyl carrier protein-dependent acylation of ornithine to form lyso-ornithine lipid (LOL).</text>
</comment>
<dbReference type="Gene3D" id="3.40.630.30">
    <property type="match status" value="1"/>
</dbReference>
<protein>
    <recommendedName>
        <fullName evidence="8">L-ornithine N(alpha)-acyltransferase</fullName>
        <ecNumber evidence="7">2.3.2.30</ecNumber>
    </recommendedName>
</protein>
<dbReference type="Pfam" id="PF13444">
    <property type="entry name" value="Acetyltransf_5"/>
    <property type="match status" value="1"/>
</dbReference>
<evidence type="ECO:0000256" key="10">
    <source>
        <dbReference type="ARBA" id="ARBA00047785"/>
    </source>
</evidence>
<dbReference type="SUPFAM" id="SSF55729">
    <property type="entry name" value="Acyl-CoA N-acyltransferases (Nat)"/>
    <property type="match status" value="1"/>
</dbReference>
<evidence type="ECO:0000256" key="4">
    <source>
        <dbReference type="ARBA" id="ARBA00023098"/>
    </source>
</evidence>
<evidence type="ECO:0000256" key="6">
    <source>
        <dbReference type="ARBA" id="ARBA00038095"/>
    </source>
</evidence>
<dbReference type="RefSeq" id="WP_252817319.1">
    <property type="nucleotide sequence ID" value="NZ_JAMXQS010000003.1"/>
</dbReference>
<keyword evidence="2" id="KW-0444">Lipid biosynthesis</keyword>
<sequence length="271" mass="30219">MTIAMPLGFRSESTVPLDAGTVLGRLNRFEARLARGSEDIEKAQALRHRVFFRDEQSLARDEDRFDAFCDHLLVVEKGAEERIVGTYRLMREEAALAAGGFYSGSEFAVEPLLARNPHERFMELGRSCVDPDFRSRGALETMWQAIWAYCGHYRISAMMGCGSFAGTVPALHAEALSYLTHFHRADGRWAVSALCERHVEMDLMPPEAIDPRSATAKLPPLLRGYLRLGAKIGHGAVVDHDFGTTDVFVLLPTGAIGQRYLNYYAPERRAA</sequence>
<keyword evidence="5 11" id="KW-0012">Acyltransferase</keyword>
<dbReference type="PANTHER" id="PTHR37323:SF1">
    <property type="entry name" value="L-ORNITHINE N(ALPHA)-ACYLTRANSFERASE"/>
    <property type="match status" value="1"/>
</dbReference>
<gene>
    <name evidence="11" type="ORF">NGM99_06635</name>
</gene>
<comment type="similarity">
    <text evidence="6">Belongs to the acetyltransferase family. OlsB subfamily.</text>
</comment>
<accession>A0ABT1C3R6</accession>
<dbReference type="EC" id="2.3.2.30" evidence="7"/>
<comment type="pathway">
    <text evidence="1">Lipid metabolism.</text>
</comment>
<keyword evidence="12" id="KW-1185">Reference proteome</keyword>
<reference evidence="11 12" key="1">
    <citation type="submission" date="2022-06" db="EMBL/GenBank/DDBJ databases">
        <title>Mesorhizobium sp. strain RP14 Genome sequencing and assembly.</title>
        <authorList>
            <person name="Kim I."/>
        </authorList>
    </citation>
    <scope>NUCLEOTIDE SEQUENCE [LARGE SCALE GENOMIC DNA]</scope>
    <source>
        <strain evidence="12">RP14(2022)</strain>
    </source>
</reference>
<dbReference type="PANTHER" id="PTHR37323">
    <property type="entry name" value="GCN5-RELATED N-ACETYLTRANSFERASE"/>
    <property type="match status" value="1"/>
</dbReference>
<evidence type="ECO:0000256" key="3">
    <source>
        <dbReference type="ARBA" id="ARBA00022679"/>
    </source>
</evidence>